<dbReference type="PANTHER" id="PTHR11059">
    <property type="entry name" value="DNA REPAIR PROTEIN RECN"/>
    <property type="match status" value="1"/>
</dbReference>
<accession>A0A0P1MFY1</accession>
<accession>A0A0P1LAW0</accession>
<evidence type="ECO:0000256" key="6">
    <source>
        <dbReference type="ARBA" id="ARBA00022840"/>
    </source>
</evidence>
<dbReference type="InterPro" id="IPR038729">
    <property type="entry name" value="Rad50/SbcC_AAA"/>
</dbReference>
<feature type="coiled-coil region" evidence="9">
    <location>
        <begin position="451"/>
        <end position="657"/>
    </location>
</feature>
<keyword evidence="6" id="KW-0067">ATP-binding</keyword>
<dbReference type="GO" id="GO:0006310">
    <property type="term" value="P:DNA recombination"/>
    <property type="evidence" value="ECO:0007669"/>
    <property type="project" value="InterPro"/>
</dbReference>
<evidence type="ECO:0000259" key="10">
    <source>
        <dbReference type="SMART" id="SM00481"/>
    </source>
</evidence>
<evidence type="ECO:0000313" key="11">
    <source>
        <dbReference type="EMBL" id="CUS93896.1"/>
    </source>
</evidence>
<dbReference type="NCBIfam" id="NF045780">
    <property type="entry name" value="TrlF_fam_ATP"/>
    <property type="match status" value="1"/>
</dbReference>
<dbReference type="STRING" id="1633631.GCA_001442925_01586"/>
<organism evidence="12 13">
    <name type="scientific">Candidatus Kryptonium thompsonii</name>
    <dbReference type="NCBI Taxonomy" id="1633631"/>
    <lineage>
        <taxon>Bacteria</taxon>
        <taxon>Pseudomonadati</taxon>
        <taxon>Candidatus Kryptoniota</taxon>
        <taxon>Candidatus Kryptonium</taxon>
    </lineage>
</organism>
<evidence type="ECO:0000256" key="1">
    <source>
        <dbReference type="ARBA" id="ARBA00003618"/>
    </source>
</evidence>
<dbReference type="InterPro" id="IPR016195">
    <property type="entry name" value="Pol/histidinol_Pase-like"/>
</dbReference>
<dbReference type="InterPro" id="IPR003141">
    <property type="entry name" value="Pol/His_phosphatase_N"/>
</dbReference>
<dbReference type="PANTHER" id="PTHR11059:SF0">
    <property type="entry name" value="DNA REPAIR PROTEIN RECN"/>
    <property type="match status" value="1"/>
</dbReference>
<evidence type="ECO:0000256" key="8">
    <source>
        <dbReference type="ARBA" id="ARBA00033408"/>
    </source>
</evidence>
<dbReference type="SUPFAM" id="SSF52540">
    <property type="entry name" value="P-loop containing nucleoside triphosphate hydrolases"/>
    <property type="match status" value="1"/>
</dbReference>
<dbReference type="SUPFAM" id="SSF89550">
    <property type="entry name" value="PHP domain-like"/>
    <property type="match status" value="1"/>
</dbReference>
<proteinExistence type="inferred from homology"/>
<reference evidence="12 13" key="1">
    <citation type="submission" date="2015-11" db="EMBL/GenBank/DDBJ databases">
        <authorList>
            <person name="Zhang Y."/>
            <person name="Guo Z."/>
        </authorList>
    </citation>
    <scope>NUCLEOTIDE SEQUENCE [LARGE SCALE GENOMIC DNA]</scope>
    <source>
        <strain evidence="12">JGI-4</strain>
    </source>
</reference>
<dbReference type="InterPro" id="IPR004604">
    <property type="entry name" value="DNA_recomb/repair_RecN"/>
</dbReference>
<gene>
    <name evidence="12" type="ORF">JGI4_01591</name>
    <name evidence="11" type="ORF">JGI8_01891</name>
</gene>
<dbReference type="EMBL" id="FAOP01000006">
    <property type="protein sequence ID" value="CUU06721.1"/>
    <property type="molecule type" value="Genomic_DNA"/>
</dbReference>
<comment type="similarity">
    <text evidence="2">Belongs to the RecN family.</text>
</comment>
<dbReference type="GO" id="GO:0005524">
    <property type="term" value="F:ATP binding"/>
    <property type="evidence" value="ECO:0007669"/>
    <property type="project" value="UniProtKB-KW"/>
</dbReference>
<dbReference type="InterPro" id="IPR027417">
    <property type="entry name" value="P-loop_NTPase"/>
</dbReference>
<dbReference type="SMART" id="SM00481">
    <property type="entry name" value="POLIIIAc"/>
    <property type="match status" value="1"/>
</dbReference>
<dbReference type="Pfam" id="PF13304">
    <property type="entry name" value="AAA_21"/>
    <property type="match status" value="1"/>
</dbReference>
<comment type="function">
    <text evidence="1">May be involved in recombinational repair of damaged DNA.</text>
</comment>
<dbReference type="RefSeq" id="WP_075427465.1">
    <property type="nucleotide sequence ID" value="NZ_CZVI01000040.1"/>
</dbReference>
<dbReference type="AlphaFoldDB" id="A0A0P1LAW0"/>
<keyword evidence="14" id="KW-1185">Reference proteome</keyword>
<accession>A0A0S4N965</accession>
<dbReference type="Gene3D" id="3.40.50.300">
    <property type="entry name" value="P-loop containing nucleotide triphosphate hydrolases"/>
    <property type="match status" value="2"/>
</dbReference>
<dbReference type="InterPro" id="IPR003959">
    <property type="entry name" value="ATPase_AAA_core"/>
</dbReference>
<evidence type="ECO:0000256" key="2">
    <source>
        <dbReference type="ARBA" id="ARBA00009441"/>
    </source>
</evidence>
<keyword evidence="7" id="KW-0234">DNA repair</keyword>
<accession>A0A0P1MEH4</accession>
<dbReference type="Gene3D" id="3.20.20.140">
    <property type="entry name" value="Metal-dependent hydrolases"/>
    <property type="match status" value="1"/>
</dbReference>
<sequence>MNDKYRGAEWIRVDLHLHSPFVKSFKLPSGINLDSDKEKIVRDYVRKIKEKGIQIGAITDYNGIQKEWFIPIRDEAEKEGILILPGVELSISLTGGKYGLHLIVIFDNTIDIDGLNTFLHSLDKDPQEKLLNGREHREINSKYELEEMVKLIREKYKCLIIFAHPEEDKGLFKTFSPKESAKYISIIRPDALEYFSNDWKSRLVDTNEIKKELLERIAILESSDPKSIDEIGNKLRDRKIRATYLKLSDFSLSALKLALHDPEVRVKLYKPPEMFHSRITRVTINGTTFLKDLNLNINPELNTFIGGRGVGKSAIIESIRYCLDLPVYAEESQKIDFVYAVVGSGGEISVEIDKYVGTKKTSYKISRIIGKEPEVYMEHNVKLDYKPSDIFEKGKEPIIIGQKELYHISQDESFLLQLIDQFIGDRIKEKQKEFENCKFKLEENGRKILDLEKKLFKKDEYEQLLRRIESKIKEYEKLGVAQKLERYTNILEDDEKINSAYEKFREIIQNIETALNQSSQELSEIILSLKRGKSEKKEMLEKLASEFENAKKKIEEVQLVPELDYIYKTKIKATIEKWNTEKAKFEKEIENVKKKLGEEKLQPEKLEELTKQKAKIESLLRDFKKYEENLENLKNERIQLREEVKRLRYELFKIRKEEIQEINKKLNGKVNINVTYEGEKKGFKKYITNILQGSGIHKDAIDSLVDAKGITIDGILISDIIAEGKDKVIEKFGLTEKMAERLIEYFKDKNKLFELETLFPEDLIEIQLNVDGKFIPLSKLSPGQKATALLLMMFIIEDRILILDQPEEDLDNRFIYEDIVNILRNLKSKRQIITATHNANIPVVGDSELIIVLDKQEEKCQIVDMGSIDKESIKEQVKRIMEGGEEAFKRRAEKYGGI</sequence>
<keyword evidence="4" id="KW-0547">Nucleotide-binding</keyword>
<keyword evidence="5" id="KW-0227">DNA damage</keyword>
<evidence type="ECO:0000256" key="9">
    <source>
        <dbReference type="SAM" id="Coils"/>
    </source>
</evidence>
<evidence type="ECO:0000256" key="4">
    <source>
        <dbReference type="ARBA" id="ARBA00022741"/>
    </source>
</evidence>
<dbReference type="Proteomes" id="UP000182011">
    <property type="component" value="Unassembled WGS sequence"/>
</dbReference>
<evidence type="ECO:0000256" key="7">
    <source>
        <dbReference type="ARBA" id="ARBA00023204"/>
    </source>
</evidence>
<accession>A0A0P1LFN8</accession>
<accession>A0A0P1NXA2</accession>
<dbReference type="EMBL" id="CZVI01000040">
    <property type="protein sequence ID" value="CUS93896.1"/>
    <property type="molecule type" value="Genomic_DNA"/>
</dbReference>
<dbReference type="GO" id="GO:0006281">
    <property type="term" value="P:DNA repair"/>
    <property type="evidence" value="ECO:0007669"/>
    <property type="project" value="UniProtKB-KW"/>
</dbReference>
<evidence type="ECO:0000256" key="5">
    <source>
        <dbReference type="ARBA" id="ARBA00022763"/>
    </source>
</evidence>
<name>A0A0P1LAW0_9BACT</name>
<dbReference type="GO" id="GO:0016887">
    <property type="term" value="F:ATP hydrolysis activity"/>
    <property type="evidence" value="ECO:0007669"/>
    <property type="project" value="InterPro"/>
</dbReference>
<evidence type="ECO:0000256" key="3">
    <source>
        <dbReference type="ARBA" id="ARBA00021315"/>
    </source>
</evidence>
<dbReference type="Proteomes" id="UP000182200">
    <property type="component" value="Unassembled WGS sequence"/>
</dbReference>
<feature type="domain" description="Polymerase/histidinol phosphatase N-terminal" evidence="10">
    <location>
        <begin position="13"/>
        <end position="93"/>
    </location>
</feature>
<protein>
    <recommendedName>
        <fullName evidence="3">DNA repair protein RecN</fullName>
    </recommendedName>
    <alternativeName>
        <fullName evidence="8">Recombination protein N</fullName>
    </alternativeName>
</protein>
<keyword evidence="9" id="KW-0175">Coiled coil</keyword>
<evidence type="ECO:0000313" key="14">
    <source>
        <dbReference type="Proteomes" id="UP000182200"/>
    </source>
</evidence>
<dbReference type="InterPro" id="IPR054787">
    <property type="entry name" value="TrlF_ATPase"/>
</dbReference>
<evidence type="ECO:0000313" key="13">
    <source>
        <dbReference type="Proteomes" id="UP000182011"/>
    </source>
</evidence>
<dbReference type="Pfam" id="PF13476">
    <property type="entry name" value="AAA_23"/>
    <property type="match status" value="1"/>
</dbReference>
<evidence type="ECO:0000313" key="12">
    <source>
        <dbReference type="EMBL" id="CUU06721.1"/>
    </source>
</evidence>
<reference evidence="11 14" key="2">
    <citation type="submission" date="2015-11" db="EMBL/GenBank/DDBJ databases">
        <authorList>
            <person name="Varghese N."/>
        </authorList>
    </citation>
    <scope>NUCLEOTIDE SEQUENCE [LARGE SCALE GENOMIC DNA]</scope>
    <source>
        <strain evidence="11 14">JGI-8</strain>
    </source>
</reference>